<dbReference type="InterPro" id="IPR007592">
    <property type="entry name" value="GEBP"/>
</dbReference>
<dbReference type="PANTHER" id="PTHR31662:SF9">
    <property type="entry name" value="OS09G0126600 PROTEIN"/>
    <property type="match status" value="1"/>
</dbReference>
<evidence type="ECO:0000259" key="3">
    <source>
        <dbReference type="Pfam" id="PF04504"/>
    </source>
</evidence>
<comment type="caution">
    <text evidence="4">The sequence shown here is derived from an EMBL/GenBank/DDBJ whole genome shotgun (WGS) entry which is preliminary data.</text>
</comment>
<reference evidence="4" key="1">
    <citation type="journal article" date="2018" name="Nat. Genet.">
        <title>Extensive intraspecific gene order and gene structural variations between Mo17 and other maize genomes.</title>
        <authorList>
            <person name="Sun S."/>
            <person name="Zhou Y."/>
            <person name="Chen J."/>
            <person name="Shi J."/>
            <person name="Zhao H."/>
            <person name="Zhao H."/>
            <person name="Song W."/>
            <person name="Zhang M."/>
            <person name="Cui Y."/>
            <person name="Dong X."/>
            <person name="Liu H."/>
            <person name="Ma X."/>
            <person name="Jiao Y."/>
            <person name="Wang B."/>
            <person name="Wei X."/>
            <person name="Stein J.C."/>
            <person name="Glaubitz J.C."/>
            <person name="Lu F."/>
            <person name="Yu G."/>
            <person name="Liang C."/>
            <person name="Fengler K."/>
            <person name="Li B."/>
            <person name="Rafalski A."/>
            <person name="Schnable P.S."/>
            <person name="Ware D.H."/>
            <person name="Buckler E.S."/>
            <person name="Lai J."/>
        </authorList>
    </citation>
    <scope>NUCLEOTIDE SEQUENCE [LARGE SCALE GENOMIC DNA]</scope>
    <source>
        <tissue evidence="4">Seedling</tissue>
    </source>
</reference>
<evidence type="ECO:0000313" key="4">
    <source>
        <dbReference type="EMBL" id="PWZ44242.1"/>
    </source>
</evidence>
<dbReference type="GO" id="GO:0006355">
    <property type="term" value="P:regulation of DNA-templated transcription"/>
    <property type="evidence" value="ECO:0007669"/>
    <property type="project" value="InterPro"/>
</dbReference>
<protein>
    <recommendedName>
        <fullName evidence="3">Glabrous enhancer-binding protein-like DBD domain-containing protein</fullName>
    </recommendedName>
</protein>
<name>A0A8J8XMU5_MAIZE</name>
<dbReference type="PANTHER" id="PTHR31662">
    <property type="entry name" value="BNAANNG10740D PROTEIN-RELATED"/>
    <property type="match status" value="1"/>
</dbReference>
<dbReference type="AlphaFoldDB" id="A0A8J8XMU5"/>
<dbReference type="OMA" id="MEIDMAS"/>
<sequence>MPPPPTSAPHSLAADDFHTSDTAAAAAGAVVPCAASQPGTNGGKKPAFAFGRVWSEADEVRILEGLAAYAAAHGAEPRRSQLHAALGGCGLDKSEFTVTEIYEKVRRLRTKYANRRSAGGVPVPAAAGGAGDGDEARKYELSRSIWGDLPLKKVGASHATNASGNGNGNANANAAPGTRARRGIEELQGLYPSLASAVEGITDNESLRPVLKRAFQLISDERARQLDAKVKKQRDMEAQMAVKVTALRNEVLDTLTGSMDCFINDVKYEG</sequence>
<dbReference type="InterPro" id="IPR053932">
    <property type="entry name" value="GeBP-like_DBD"/>
</dbReference>
<gene>
    <name evidence="4" type="ORF">Zm00014a_014625</name>
</gene>
<organism evidence="4">
    <name type="scientific">Zea mays</name>
    <name type="common">Maize</name>
    <dbReference type="NCBI Taxonomy" id="4577"/>
    <lineage>
        <taxon>Eukaryota</taxon>
        <taxon>Viridiplantae</taxon>
        <taxon>Streptophyta</taxon>
        <taxon>Embryophyta</taxon>
        <taxon>Tracheophyta</taxon>
        <taxon>Spermatophyta</taxon>
        <taxon>Magnoliopsida</taxon>
        <taxon>Liliopsida</taxon>
        <taxon>Poales</taxon>
        <taxon>Poaceae</taxon>
        <taxon>PACMAD clade</taxon>
        <taxon>Panicoideae</taxon>
        <taxon>Andropogonodae</taxon>
        <taxon>Andropogoneae</taxon>
        <taxon>Tripsacinae</taxon>
        <taxon>Zea</taxon>
    </lineage>
</organism>
<dbReference type="Pfam" id="PF04504">
    <property type="entry name" value="GeBP-like_DBD"/>
    <property type="match status" value="1"/>
</dbReference>
<dbReference type="Proteomes" id="UP000251960">
    <property type="component" value="Chromosome 10"/>
</dbReference>
<dbReference type="KEGG" id="zma:100277156"/>
<feature type="region of interest" description="Disordered" evidence="2">
    <location>
        <begin position="157"/>
        <end position="176"/>
    </location>
</feature>
<dbReference type="EMBL" id="NCVQ01000002">
    <property type="protein sequence ID" value="PWZ44242.1"/>
    <property type="molecule type" value="Genomic_DNA"/>
</dbReference>
<evidence type="ECO:0000256" key="2">
    <source>
        <dbReference type="SAM" id="MobiDB-lite"/>
    </source>
</evidence>
<evidence type="ECO:0000256" key="1">
    <source>
        <dbReference type="ARBA" id="ARBA00010820"/>
    </source>
</evidence>
<dbReference type="OrthoDB" id="661680at2759"/>
<proteinExistence type="inferred from homology"/>
<feature type="domain" description="Glabrous enhancer-binding protein-like DBD" evidence="3">
    <location>
        <begin position="50"/>
        <end position="147"/>
    </location>
</feature>
<accession>A0A8J8XMU5</accession>
<dbReference type="HOGENOM" id="CLU_1031924_0_0_1"/>
<comment type="similarity">
    <text evidence="1">Belongs to the GeBP family.</text>
</comment>